<keyword evidence="1" id="KW-0472">Membrane</keyword>
<sequence>MIRSGNPALKQSTFLDSSSGAIVRGGDNVMTLNGTVNKTGMLLLMCVLTAAFAWGQVSTPQGIVGAAPYMWGGLIGGFVLAMVTIFKKTWAPITAPMYALVEGLFLGSVSAMFESMFPGIVMQAVLLTFGTLFALLFAYRSGLIKATENFKLGVAAATGGIFLVYLASMVLGFFGIQIPLIHESGLVGIGFSLFVVVIAALNLVLDFDFIESGVEQQAPKYMEWYGAFGLMVTLVWLYIEFLRLLSKLQSR</sequence>
<feature type="transmembrane region" description="Helical" evidence="1">
    <location>
        <begin position="186"/>
        <end position="205"/>
    </location>
</feature>
<feature type="transmembrane region" description="Helical" evidence="1">
    <location>
        <begin position="225"/>
        <end position="245"/>
    </location>
</feature>
<feature type="transmembrane region" description="Helical" evidence="1">
    <location>
        <begin position="69"/>
        <end position="87"/>
    </location>
</feature>
<name>A0A1T4P017_9GAMM</name>
<dbReference type="Proteomes" id="UP000190061">
    <property type="component" value="Unassembled WGS sequence"/>
</dbReference>
<proteinExistence type="predicted"/>
<protein>
    <submittedName>
        <fullName evidence="2">Uncharacterized membrane protein, YccA/Bax inhibitor family</fullName>
    </submittedName>
</protein>
<feature type="transmembrane region" description="Helical" evidence="1">
    <location>
        <begin position="152"/>
        <end position="174"/>
    </location>
</feature>
<evidence type="ECO:0000313" key="2">
    <source>
        <dbReference type="EMBL" id="SJZ84338.1"/>
    </source>
</evidence>
<dbReference type="InterPro" id="IPR010539">
    <property type="entry name" value="BaxI_1-like"/>
</dbReference>
<reference evidence="2 3" key="1">
    <citation type="submission" date="2017-02" db="EMBL/GenBank/DDBJ databases">
        <authorList>
            <person name="Peterson S.W."/>
        </authorList>
    </citation>
    <scope>NUCLEOTIDE SEQUENCE [LARGE SCALE GENOMIC DNA]</scope>
    <source>
        <strain evidence="2 3">DSM 21749</strain>
    </source>
</reference>
<evidence type="ECO:0000313" key="3">
    <source>
        <dbReference type="Proteomes" id="UP000190061"/>
    </source>
</evidence>
<keyword evidence="1" id="KW-0812">Transmembrane</keyword>
<keyword evidence="3" id="KW-1185">Reference proteome</keyword>
<dbReference type="PIRSF" id="PIRSF009160">
    <property type="entry name" value="UCP009160"/>
    <property type="match status" value="1"/>
</dbReference>
<organism evidence="2 3">
    <name type="scientific">Lysobacter spongiicola DSM 21749</name>
    <dbReference type="NCBI Taxonomy" id="1122188"/>
    <lineage>
        <taxon>Bacteria</taxon>
        <taxon>Pseudomonadati</taxon>
        <taxon>Pseudomonadota</taxon>
        <taxon>Gammaproteobacteria</taxon>
        <taxon>Lysobacterales</taxon>
        <taxon>Lysobacteraceae</taxon>
        <taxon>Novilysobacter</taxon>
    </lineage>
</organism>
<evidence type="ECO:0000256" key="1">
    <source>
        <dbReference type="SAM" id="Phobius"/>
    </source>
</evidence>
<accession>A0A1T4P017</accession>
<gene>
    <name evidence="2" type="ORF">SAMN02745674_00984</name>
</gene>
<feature type="transmembrane region" description="Helical" evidence="1">
    <location>
        <begin position="120"/>
        <end position="140"/>
    </location>
</feature>
<dbReference type="Pfam" id="PF12811">
    <property type="entry name" value="BaxI_1"/>
    <property type="match status" value="1"/>
</dbReference>
<feature type="transmembrane region" description="Helical" evidence="1">
    <location>
        <begin position="39"/>
        <end position="57"/>
    </location>
</feature>
<keyword evidence="1" id="KW-1133">Transmembrane helix</keyword>
<dbReference type="PANTHER" id="PTHR41282:SF1">
    <property type="entry name" value="CONSERVED TRANSMEMBRANE PROTEIN-RELATED"/>
    <property type="match status" value="1"/>
</dbReference>
<dbReference type="AlphaFoldDB" id="A0A1T4P017"/>
<dbReference type="EMBL" id="FUXP01000002">
    <property type="protein sequence ID" value="SJZ84338.1"/>
    <property type="molecule type" value="Genomic_DNA"/>
</dbReference>
<dbReference type="PANTHER" id="PTHR41282">
    <property type="entry name" value="CONSERVED TRANSMEMBRANE PROTEIN-RELATED"/>
    <property type="match status" value="1"/>
</dbReference>